<dbReference type="PANTHER" id="PTHR34825:SF1">
    <property type="entry name" value="AAA-ATPASE-LIKE DOMAIN-CONTAINING PROTEIN"/>
    <property type="match status" value="1"/>
</dbReference>
<feature type="non-terminal residue" evidence="2">
    <location>
        <position position="1"/>
    </location>
</feature>
<name>A0A1B6CXJ8_9HEMI</name>
<feature type="domain" description="AAA-ATPase-like" evidence="1">
    <location>
        <begin position="28"/>
        <end position="230"/>
    </location>
</feature>
<accession>A0A1B6CXJ8</accession>
<dbReference type="Pfam" id="PF09820">
    <property type="entry name" value="AAA-ATPase_like"/>
    <property type="match status" value="1"/>
</dbReference>
<sequence>VFVCVVYCVFVNSHIELKSSRFLDVVKSTIFFDKSRLIKEAITHKFSLITAPRRFGKTTNLDMLREFVAIQVNEQGEVTNKNETEAYNVFRRLYIYEDKEFFYKHFGAYPVMYLDFKCDAEINSIKDVEGYFLKKAHLLFKEHEYLVKSAELSGKQRAEVARWCDAEDHKKLEHKMGLITLGELMSIHYKTKVFVLIDNYDSLFKKAMFKLDREELRKVIRYVMKRISELCNLLFIFEYGVVMGTSLIDANILNQQLTLHGFKFLEEHSYAEFFGFMDYEMYGIFQNPLLSLTENQTGYIKYWYNGYKTRSGKDVYNPHSILSCLDRGLVSTYLEGSDDLAVMFKTSPVNRLQQLLAVNSSTFQIVRSLTPDNLIDLRETYTMTAKSNNYDILFTYFLDLGYLCAYKIENKVGASFMLKVPNFEVVKFFLENASNFTNFNSTHFSLKRN</sequence>
<dbReference type="EMBL" id="GEDC01019160">
    <property type="protein sequence ID" value="JAS18138.1"/>
    <property type="molecule type" value="Transcribed_RNA"/>
</dbReference>
<evidence type="ECO:0000259" key="1">
    <source>
        <dbReference type="Pfam" id="PF09820"/>
    </source>
</evidence>
<protein>
    <recommendedName>
        <fullName evidence="1">AAA-ATPase-like domain-containing protein</fullName>
    </recommendedName>
</protein>
<dbReference type="AlphaFoldDB" id="A0A1B6CXJ8"/>
<gene>
    <name evidence="2" type="ORF">g.3856</name>
</gene>
<evidence type="ECO:0000313" key="2">
    <source>
        <dbReference type="EMBL" id="JAS18138.1"/>
    </source>
</evidence>
<proteinExistence type="predicted"/>
<reference evidence="2" key="1">
    <citation type="submission" date="2015-12" db="EMBL/GenBank/DDBJ databases">
        <title>De novo transcriptome assembly of four potential Pierce s Disease insect vectors from Arizona vineyards.</title>
        <authorList>
            <person name="Tassone E.E."/>
        </authorList>
    </citation>
    <scope>NUCLEOTIDE SEQUENCE</scope>
</reference>
<dbReference type="InterPro" id="IPR018631">
    <property type="entry name" value="AAA-ATPase-like_dom"/>
</dbReference>
<dbReference type="PANTHER" id="PTHR34825">
    <property type="entry name" value="CONSERVED PROTEIN, WITH A WEAK D-GALACTARATE DEHYDRATASE/ALTRONATE HYDROLASE DOMAIN"/>
    <property type="match status" value="1"/>
</dbReference>
<organism evidence="2">
    <name type="scientific">Clastoptera arizonana</name>
    <name type="common">Arizona spittle bug</name>
    <dbReference type="NCBI Taxonomy" id="38151"/>
    <lineage>
        <taxon>Eukaryota</taxon>
        <taxon>Metazoa</taxon>
        <taxon>Ecdysozoa</taxon>
        <taxon>Arthropoda</taxon>
        <taxon>Hexapoda</taxon>
        <taxon>Insecta</taxon>
        <taxon>Pterygota</taxon>
        <taxon>Neoptera</taxon>
        <taxon>Paraneoptera</taxon>
        <taxon>Hemiptera</taxon>
        <taxon>Auchenorrhyncha</taxon>
        <taxon>Cercopoidea</taxon>
        <taxon>Clastopteridae</taxon>
        <taxon>Clastoptera</taxon>
    </lineage>
</organism>